<keyword evidence="3" id="KW-0808">Transferase</keyword>
<dbReference type="Gene3D" id="3.40.50.2000">
    <property type="entry name" value="Glycogen Phosphorylase B"/>
    <property type="match status" value="2"/>
</dbReference>
<feature type="domain" description="Glycosyltransferase subfamily 4-like N-terminal" evidence="2">
    <location>
        <begin position="14"/>
        <end position="176"/>
    </location>
</feature>
<dbReference type="SUPFAM" id="SSF53756">
    <property type="entry name" value="UDP-Glycosyltransferase/glycogen phosphorylase"/>
    <property type="match status" value="1"/>
</dbReference>
<evidence type="ECO:0000313" key="4">
    <source>
        <dbReference type="Proteomes" id="UP000007254"/>
    </source>
</evidence>
<dbReference type="Pfam" id="PF00534">
    <property type="entry name" value="Glycos_transf_1"/>
    <property type="match status" value="1"/>
</dbReference>
<keyword evidence="4" id="KW-1185">Reference proteome</keyword>
<gene>
    <name evidence="3" type="ordered locus">Spith_1615</name>
</gene>
<evidence type="ECO:0000259" key="2">
    <source>
        <dbReference type="Pfam" id="PF13439"/>
    </source>
</evidence>
<dbReference type="HOGENOM" id="CLU_009583_0_3_12"/>
<dbReference type="InterPro" id="IPR028098">
    <property type="entry name" value="Glyco_trans_4-like_N"/>
</dbReference>
<dbReference type="OrthoDB" id="9806653at2"/>
<sequence length="369" mass="41720">MHIVYVLTRSDTRGGAQVHVRDVACELVKRGHEVTVLIGGEGPFLRELEQYGIPYHVVPSLHREISFRKDVIAFFSLMRLFRRLQPALVCVHTSKAGVLGRVAAWCLRLPVVFTVHGWAFSEGVPPRLRRKYRKIEKIAAFFASKIVTVSEYDRGLAIREKVVKPEKTITIHNGIPDVSPTQLSDPFLHPPQLVMVARFDYQKDYSLLFKALSLLRDLEWNLVCVGDGPLLESMKEEAKVLGIGDRVQFLGFCEDVEGVLASSQIFVLTSRWEGFPISILEAMRAGLPVVASDVGGCKESVVEGETGYLIPRGDHMVLAERLRELILDPGKRARMGRAGRERFVAHFTFDHMMKKLLDLYMELTESRHE</sequence>
<name>G0GAY0_WINT7</name>
<dbReference type="EMBL" id="CP002903">
    <property type="protein sequence ID" value="AEJ61876.1"/>
    <property type="molecule type" value="Genomic_DNA"/>
</dbReference>
<dbReference type="InterPro" id="IPR001296">
    <property type="entry name" value="Glyco_trans_1"/>
</dbReference>
<dbReference type="AlphaFoldDB" id="G0GAY0"/>
<dbReference type="KEGG" id="stq:Spith_1615"/>
<dbReference type="PANTHER" id="PTHR12526">
    <property type="entry name" value="GLYCOSYLTRANSFERASE"/>
    <property type="match status" value="1"/>
</dbReference>
<accession>G0GAY0</accession>
<dbReference type="GO" id="GO:0016757">
    <property type="term" value="F:glycosyltransferase activity"/>
    <property type="evidence" value="ECO:0007669"/>
    <property type="project" value="InterPro"/>
</dbReference>
<evidence type="ECO:0000313" key="3">
    <source>
        <dbReference type="EMBL" id="AEJ61876.1"/>
    </source>
</evidence>
<organism evidence="3 4">
    <name type="scientific">Winmispira thermophila (strain ATCC 700085 / DSM 6578 / Z-1203)</name>
    <name type="common">Spirochaeta thermophila</name>
    <dbReference type="NCBI Taxonomy" id="869211"/>
    <lineage>
        <taxon>Bacteria</taxon>
        <taxon>Pseudomonadati</taxon>
        <taxon>Spirochaetota</taxon>
        <taxon>Spirochaetia</taxon>
        <taxon>Winmispirales</taxon>
        <taxon>Winmispiraceae</taxon>
        <taxon>Winmispira</taxon>
    </lineage>
</organism>
<dbReference type="Pfam" id="PF13439">
    <property type="entry name" value="Glyco_transf_4"/>
    <property type="match status" value="1"/>
</dbReference>
<proteinExistence type="predicted"/>
<protein>
    <submittedName>
        <fullName evidence="3">Glycosyl transferase group 1</fullName>
    </submittedName>
</protein>
<dbReference type="CDD" id="cd03808">
    <property type="entry name" value="GT4_CapM-like"/>
    <property type="match status" value="1"/>
</dbReference>
<dbReference type="PANTHER" id="PTHR12526:SF638">
    <property type="entry name" value="SPORE COAT PROTEIN SA"/>
    <property type="match status" value="1"/>
</dbReference>
<evidence type="ECO:0000259" key="1">
    <source>
        <dbReference type="Pfam" id="PF00534"/>
    </source>
</evidence>
<dbReference type="STRING" id="869211.Spith_1615"/>
<dbReference type="RefSeq" id="WP_014625206.1">
    <property type="nucleotide sequence ID" value="NC_017583.1"/>
</dbReference>
<dbReference type="Proteomes" id="UP000007254">
    <property type="component" value="Chromosome"/>
</dbReference>
<reference evidence="3 4" key="1">
    <citation type="submission" date="2011-06" db="EMBL/GenBank/DDBJ databases">
        <title>The complete genome of Spirochaeta thermophila DSM 6578.</title>
        <authorList>
            <consortium name="US DOE Joint Genome Institute (JGI-PGF)"/>
            <person name="Lucas S."/>
            <person name="Lapidus A."/>
            <person name="Bruce D."/>
            <person name="Goodwin L."/>
            <person name="Pitluck S."/>
            <person name="Peters L."/>
            <person name="Kyrpides N."/>
            <person name="Mavromatis K."/>
            <person name="Ivanova N."/>
            <person name="Mikailova N."/>
            <person name="Pagani I."/>
            <person name="Chertkov O."/>
            <person name="Detter J.C."/>
            <person name="Tapia R."/>
            <person name="Han C."/>
            <person name="Land M."/>
            <person name="Hauser L."/>
            <person name="Markowitz V."/>
            <person name="Cheng J.-F."/>
            <person name="Hugenholtz P."/>
            <person name="Woyke T."/>
            <person name="Wu D."/>
            <person name="Spring S."/>
            <person name="Merkhoffer B."/>
            <person name="Schneider S."/>
            <person name="Klenk H.-P."/>
            <person name="Eisen J.A."/>
        </authorList>
    </citation>
    <scope>NUCLEOTIDE SEQUENCE [LARGE SCALE GENOMIC DNA]</scope>
    <source>
        <strain evidence="4">ATCC 700085 / DSM 6578 / Z-1203</strain>
    </source>
</reference>
<feature type="domain" description="Glycosyl transferase family 1" evidence="1">
    <location>
        <begin position="190"/>
        <end position="342"/>
    </location>
</feature>